<evidence type="ECO:0000256" key="3">
    <source>
        <dbReference type="ARBA" id="ARBA00022737"/>
    </source>
</evidence>
<feature type="chain" id="PRO_5044798923" evidence="4">
    <location>
        <begin position="28"/>
        <end position="213"/>
    </location>
</feature>
<dbReference type="EC" id="2.7.1.-" evidence="6"/>
<keyword evidence="1" id="KW-0433">Leucine-rich repeat</keyword>
<keyword evidence="2 4" id="KW-0732">Signal</keyword>
<dbReference type="Pfam" id="PF08263">
    <property type="entry name" value="LRRNT_2"/>
    <property type="match status" value="1"/>
</dbReference>
<evidence type="ECO:0000259" key="5">
    <source>
        <dbReference type="Pfam" id="PF08263"/>
    </source>
</evidence>
<accession>A0ABD3CSF9</accession>
<organism evidence="6 7">
    <name type="scientific">Castilleja foliolosa</name>
    <dbReference type="NCBI Taxonomy" id="1961234"/>
    <lineage>
        <taxon>Eukaryota</taxon>
        <taxon>Viridiplantae</taxon>
        <taxon>Streptophyta</taxon>
        <taxon>Embryophyta</taxon>
        <taxon>Tracheophyta</taxon>
        <taxon>Spermatophyta</taxon>
        <taxon>Magnoliopsida</taxon>
        <taxon>eudicotyledons</taxon>
        <taxon>Gunneridae</taxon>
        <taxon>Pentapetalae</taxon>
        <taxon>asterids</taxon>
        <taxon>lamiids</taxon>
        <taxon>Lamiales</taxon>
        <taxon>Orobanchaceae</taxon>
        <taxon>Pedicularideae</taxon>
        <taxon>Castillejinae</taxon>
        <taxon>Castilleja</taxon>
    </lineage>
</organism>
<keyword evidence="7" id="KW-1185">Reference proteome</keyword>
<keyword evidence="6" id="KW-0808">Transferase</keyword>
<protein>
    <submittedName>
        <fullName evidence="6">Protein kinase superfamily</fullName>
        <ecNumber evidence="6">2.7.1.-</ecNumber>
    </submittedName>
</protein>
<evidence type="ECO:0000256" key="2">
    <source>
        <dbReference type="ARBA" id="ARBA00022729"/>
    </source>
</evidence>
<evidence type="ECO:0000313" key="6">
    <source>
        <dbReference type="EMBL" id="KAL3632923.1"/>
    </source>
</evidence>
<dbReference type="Pfam" id="PF00560">
    <property type="entry name" value="LRR_1"/>
    <property type="match status" value="4"/>
</dbReference>
<comment type="caution">
    <text evidence="6">The sequence shown here is derived from an EMBL/GenBank/DDBJ whole genome shotgun (WGS) entry which is preliminary data.</text>
</comment>
<evidence type="ECO:0000256" key="1">
    <source>
        <dbReference type="ARBA" id="ARBA00022614"/>
    </source>
</evidence>
<proteinExistence type="predicted"/>
<keyword evidence="6" id="KW-0418">Kinase</keyword>
<keyword evidence="3" id="KW-0677">Repeat</keyword>
<evidence type="ECO:0000313" key="7">
    <source>
        <dbReference type="Proteomes" id="UP001632038"/>
    </source>
</evidence>
<dbReference type="InterPro" id="IPR001611">
    <property type="entry name" value="Leu-rich_rpt"/>
</dbReference>
<dbReference type="InterPro" id="IPR032675">
    <property type="entry name" value="LRR_dom_sf"/>
</dbReference>
<dbReference type="GO" id="GO:0016301">
    <property type="term" value="F:kinase activity"/>
    <property type="evidence" value="ECO:0007669"/>
    <property type="project" value="UniProtKB-KW"/>
</dbReference>
<dbReference type="AlphaFoldDB" id="A0ABD3CSF9"/>
<dbReference type="SUPFAM" id="SSF52058">
    <property type="entry name" value="L domain-like"/>
    <property type="match status" value="1"/>
</dbReference>
<dbReference type="InterPro" id="IPR013210">
    <property type="entry name" value="LRR_N_plant-typ"/>
</dbReference>
<dbReference type="Gene3D" id="3.80.10.10">
    <property type="entry name" value="Ribonuclease Inhibitor"/>
    <property type="match status" value="1"/>
</dbReference>
<reference evidence="7" key="1">
    <citation type="journal article" date="2024" name="IScience">
        <title>Strigolactones Initiate the Formation of Haustorium-like Structures in Castilleja.</title>
        <authorList>
            <person name="Buerger M."/>
            <person name="Peterson D."/>
            <person name="Chory J."/>
        </authorList>
    </citation>
    <scope>NUCLEOTIDE SEQUENCE [LARGE SCALE GENOMIC DNA]</scope>
</reference>
<feature type="domain" description="Leucine-rich repeat-containing N-terminal plant-type" evidence="5">
    <location>
        <begin position="28"/>
        <end position="66"/>
    </location>
</feature>
<sequence>MEDWMERAGMVLVWLILLLHPLSFCRANDEGDALGKFKEKLRDPDNVLQSWDITLVNPCTWFHITCVGNSVTRIDLGNAKLSGTLGPELGSLKSLQYLELYENEISGSIPNELGNLASLISLDLFKNQLTGSIPKTLGKLSKLRFFRINRNNLTGDIPPELTNTPNLENLDLSDNNFTGWVPMKGSFTTFTPLSFLGNPNLCYPLLGQCIHMQ</sequence>
<dbReference type="EMBL" id="JAVIJP010000032">
    <property type="protein sequence ID" value="KAL3632923.1"/>
    <property type="molecule type" value="Genomic_DNA"/>
</dbReference>
<evidence type="ECO:0000256" key="4">
    <source>
        <dbReference type="SAM" id="SignalP"/>
    </source>
</evidence>
<dbReference type="FunFam" id="3.80.10.10:FF:000024">
    <property type="entry name" value="Somatic embryogenesis receptor kinase 1"/>
    <property type="match status" value="1"/>
</dbReference>
<dbReference type="PANTHER" id="PTHR47988">
    <property type="entry name" value="SOMATIC EMBRYOGENESIS RECEPTOR KINASE 1"/>
    <property type="match status" value="1"/>
</dbReference>
<dbReference type="Proteomes" id="UP001632038">
    <property type="component" value="Unassembled WGS sequence"/>
</dbReference>
<name>A0ABD3CSF9_9LAMI</name>
<feature type="signal peptide" evidence="4">
    <location>
        <begin position="1"/>
        <end position="27"/>
    </location>
</feature>
<gene>
    <name evidence="6" type="primary">SERK5_6</name>
    <name evidence="6" type="ORF">CASFOL_025907</name>
</gene>